<dbReference type="WBParaSite" id="PSU_v2.g9253.t1">
    <property type="protein sequence ID" value="PSU_v2.g9253.t1"/>
    <property type="gene ID" value="PSU_v2.g9253"/>
</dbReference>
<dbReference type="PANTHER" id="PTHR21583:SF8">
    <property type="entry name" value="PROTEIN ELYS"/>
    <property type="match status" value="1"/>
</dbReference>
<organism evidence="2 3">
    <name type="scientific">Panagrolaimus superbus</name>
    <dbReference type="NCBI Taxonomy" id="310955"/>
    <lineage>
        <taxon>Eukaryota</taxon>
        <taxon>Metazoa</taxon>
        <taxon>Ecdysozoa</taxon>
        <taxon>Nematoda</taxon>
        <taxon>Chromadorea</taxon>
        <taxon>Rhabditida</taxon>
        <taxon>Tylenchina</taxon>
        <taxon>Panagrolaimomorpha</taxon>
        <taxon>Panagrolaimoidea</taxon>
        <taxon>Panagrolaimidae</taxon>
        <taxon>Panagrolaimus</taxon>
    </lineage>
</organism>
<dbReference type="InterPro" id="IPR003609">
    <property type="entry name" value="Pan_app"/>
</dbReference>
<name>A0A914Z9A5_9BILA</name>
<dbReference type="InterPro" id="IPR052620">
    <property type="entry name" value="ELYS/MEL-28_NucAsmblyFactor"/>
</dbReference>
<dbReference type="PANTHER" id="PTHR21583">
    <property type="entry name" value="ELYS PROTEIN"/>
    <property type="match status" value="1"/>
</dbReference>
<protein>
    <submittedName>
        <fullName evidence="3">Apple domain-containing protein</fullName>
    </submittedName>
</protein>
<sequence>MKITFNVTEIPVIPVKINEETIVTSEASTEQLSTTKQNIVPVVVPIEDGKTINPETTINPITAENIDATTIIAKTIQPSEVTAIETATISIAPIGETTTLESNEENETTIAPVQVIPIVEQTTVVVNIVEEPAVTKVAETESSVLLSTKSIPVEENVDVTTIAAETAEPETVISSTTAVIDNVNETVDLIPIAVVGEANVKSTTPTETVPLTSTFEPEKITIATIIMPKKIENVESSSTAAIEDVIPVTTVPEETIEGAETQQTKENIIPEATTILSSTEPSKPLVVLPLENIDATAEFSTIQTTQSPVTSQTTIVVVEAVADGTVSSTTAAPENIIVTTNEPSTTAVPAATSETSIPLIIVPENYCRKTQDSTLTTSVQPEATTPAAIIVTEILSEQATTPIQSTGVPPHLKHIVGVVSKTDPSATTDYDYSDSDEITTLSPKEAALTTFSPEAIAAAEVTSAPENAIIVESSSTTTSPETLSTIVPVETENVTESSTTTEVVVEKLTTEIPIVAVTTEVAAESTTKEEAVIVAESTSSTSTPDAETPIITTESTTQVVVDKVVVTEVPIIIIPAENQQPITTPESKHISPTTTKPELVEAVSDLIDIVQGKPKPKEEMKHNIDIEDNVFNRTVEPPVAAVQALIDTLEQTRNIEEVLRHSGRQQKIQNETRQILTDDAECSQGSLYFSAAEIQSYDKPFEIIVGVYNLHECLRLCWDSNCHRAAFTRFPRPTCLMRIGSNIKSIKEGCPNKNASTLLHNWKFTHIAEALEIECIKCVKTEIINKESLSSPAAVKSNSQQLEKTILNPHGESTKCDGRVQFQISPVSSLPKLNVSNDVPAESPADCAKKCFDREGCTLAGFVPTTNGRGVCLLTTDNGICGDDANHVPQHASTIPFLISCIKCSKCKYSLSSFSPSSSKIPNFEEFAHVFNINQCAEECAKRQCTLAQFDPNSLICSMTKEPRNEPCLVEIPTPTDYILPVLLDCVECSN</sequence>
<keyword evidence="2" id="KW-1185">Reference proteome</keyword>
<reference evidence="3" key="1">
    <citation type="submission" date="2022-11" db="UniProtKB">
        <authorList>
            <consortium name="WormBaseParasite"/>
        </authorList>
    </citation>
    <scope>IDENTIFICATION</scope>
</reference>
<dbReference type="PROSITE" id="PS50948">
    <property type="entry name" value="PAN"/>
    <property type="match status" value="1"/>
</dbReference>
<proteinExistence type="predicted"/>
<evidence type="ECO:0000313" key="2">
    <source>
        <dbReference type="Proteomes" id="UP000887577"/>
    </source>
</evidence>
<dbReference type="Proteomes" id="UP000887577">
    <property type="component" value="Unplaced"/>
</dbReference>
<feature type="domain" description="Apple" evidence="1">
    <location>
        <begin position="816"/>
        <end position="901"/>
    </location>
</feature>
<evidence type="ECO:0000259" key="1">
    <source>
        <dbReference type="PROSITE" id="PS50948"/>
    </source>
</evidence>
<dbReference type="AlphaFoldDB" id="A0A914Z9A5"/>
<evidence type="ECO:0000313" key="3">
    <source>
        <dbReference type="WBParaSite" id="PSU_v2.g9253.t1"/>
    </source>
</evidence>
<accession>A0A914Z9A5</accession>